<sequence length="330" mass="36398">MNSQRRLILVSGALSITTLMPMGYSNAYPNTAYETFKLFFNESMANRHIQMDPSTFSWIWSAYLNVWCPGFLIGTLVTPKITDRFGRKKALVLSNVFSLVATTISVASIPSLYPELLIVGRAIYAIASSIGISSMILFLQEVAPTAIRGRISTFPALCLALTNLLGMICGLRYVLGENLFVLIGLPIIANLCALLVLAPCPETPKFLLINRQDKIRALKSIAFFQGTKVDREKVLEAINAENEHGAVRQKTSLGEIWRTPYLRQAQVIGTVAQLLQISVGIQPIVFLSSELFFRAGLSKFSAEMGSVGMITLMAVSTVKLNYQFTFRLLA</sequence>
<dbReference type="GO" id="GO:0016020">
    <property type="term" value="C:membrane"/>
    <property type="evidence" value="ECO:0007669"/>
    <property type="project" value="UniProtKB-SubCell"/>
</dbReference>
<evidence type="ECO:0000256" key="5">
    <source>
        <dbReference type="SAM" id="Phobius"/>
    </source>
</evidence>
<protein>
    <submittedName>
        <fullName evidence="8">Major facilitator superfamily (MFS) profile domain-containing protein</fullName>
    </submittedName>
</protein>
<dbReference type="InterPro" id="IPR020846">
    <property type="entry name" value="MFS_dom"/>
</dbReference>
<dbReference type="PANTHER" id="PTHR23503:SF108">
    <property type="entry name" value="MAJOR FACILITATOR SUPERFAMILY (MFS) PROFILE DOMAIN-CONTAINING PROTEIN"/>
    <property type="match status" value="1"/>
</dbReference>
<evidence type="ECO:0000256" key="4">
    <source>
        <dbReference type="ARBA" id="ARBA00023136"/>
    </source>
</evidence>
<keyword evidence="3 5" id="KW-1133">Transmembrane helix</keyword>
<dbReference type="InterPro" id="IPR005828">
    <property type="entry name" value="MFS_sugar_transport-like"/>
</dbReference>
<feature type="transmembrane region" description="Helical" evidence="5">
    <location>
        <begin position="118"/>
        <end position="139"/>
    </location>
</feature>
<evidence type="ECO:0000313" key="8">
    <source>
        <dbReference type="WBParaSite" id="PSAMB.scaffold2625size22146.g18541.t1"/>
    </source>
</evidence>
<accession>A0A914VXZ4</accession>
<dbReference type="Pfam" id="PF00083">
    <property type="entry name" value="Sugar_tr"/>
    <property type="match status" value="1"/>
</dbReference>
<dbReference type="GO" id="GO:0015149">
    <property type="term" value="F:hexose transmembrane transporter activity"/>
    <property type="evidence" value="ECO:0007669"/>
    <property type="project" value="TreeGrafter"/>
</dbReference>
<dbReference type="PROSITE" id="PS50850">
    <property type="entry name" value="MFS"/>
    <property type="match status" value="1"/>
</dbReference>
<dbReference type="PANTHER" id="PTHR23503">
    <property type="entry name" value="SOLUTE CARRIER FAMILY 2"/>
    <property type="match status" value="1"/>
</dbReference>
<dbReference type="InterPro" id="IPR036259">
    <property type="entry name" value="MFS_trans_sf"/>
</dbReference>
<reference evidence="8" key="1">
    <citation type="submission" date="2022-11" db="UniProtKB">
        <authorList>
            <consortium name="WormBaseParasite"/>
        </authorList>
    </citation>
    <scope>IDENTIFICATION</scope>
</reference>
<organism evidence="7 8">
    <name type="scientific">Plectus sambesii</name>
    <dbReference type="NCBI Taxonomy" id="2011161"/>
    <lineage>
        <taxon>Eukaryota</taxon>
        <taxon>Metazoa</taxon>
        <taxon>Ecdysozoa</taxon>
        <taxon>Nematoda</taxon>
        <taxon>Chromadorea</taxon>
        <taxon>Plectida</taxon>
        <taxon>Plectina</taxon>
        <taxon>Plectoidea</taxon>
        <taxon>Plectidae</taxon>
        <taxon>Plectus</taxon>
    </lineage>
</organism>
<feature type="transmembrane region" description="Helical" evidence="5">
    <location>
        <begin position="90"/>
        <end position="112"/>
    </location>
</feature>
<evidence type="ECO:0000313" key="7">
    <source>
        <dbReference type="Proteomes" id="UP000887566"/>
    </source>
</evidence>
<dbReference type="Proteomes" id="UP000887566">
    <property type="component" value="Unplaced"/>
</dbReference>
<keyword evidence="4 5" id="KW-0472">Membrane</keyword>
<name>A0A914VXZ4_9BILA</name>
<keyword evidence="2 5" id="KW-0812">Transmembrane</keyword>
<keyword evidence="7" id="KW-1185">Reference proteome</keyword>
<dbReference type="Gene3D" id="1.20.1250.20">
    <property type="entry name" value="MFS general substrate transporter like domains"/>
    <property type="match status" value="1"/>
</dbReference>
<proteinExistence type="predicted"/>
<feature type="transmembrane region" description="Helical" evidence="5">
    <location>
        <begin position="151"/>
        <end position="173"/>
    </location>
</feature>
<feature type="transmembrane region" description="Helical" evidence="5">
    <location>
        <begin position="179"/>
        <end position="198"/>
    </location>
</feature>
<dbReference type="AlphaFoldDB" id="A0A914VXZ4"/>
<comment type="subcellular location">
    <subcellularLocation>
        <location evidence="1">Membrane</location>
        <topology evidence="1">Multi-pass membrane protein</topology>
    </subcellularLocation>
</comment>
<feature type="domain" description="Major facilitator superfamily (MFS) profile" evidence="6">
    <location>
        <begin position="7"/>
        <end position="330"/>
    </location>
</feature>
<evidence type="ECO:0000256" key="3">
    <source>
        <dbReference type="ARBA" id="ARBA00022989"/>
    </source>
</evidence>
<dbReference type="InterPro" id="IPR045263">
    <property type="entry name" value="GLUT"/>
</dbReference>
<evidence type="ECO:0000256" key="1">
    <source>
        <dbReference type="ARBA" id="ARBA00004141"/>
    </source>
</evidence>
<evidence type="ECO:0000256" key="2">
    <source>
        <dbReference type="ARBA" id="ARBA00022692"/>
    </source>
</evidence>
<dbReference type="SUPFAM" id="SSF103473">
    <property type="entry name" value="MFS general substrate transporter"/>
    <property type="match status" value="1"/>
</dbReference>
<feature type="transmembrane region" description="Helical" evidence="5">
    <location>
        <begin position="58"/>
        <end position="78"/>
    </location>
</feature>
<evidence type="ECO:0000259" key="6">
    <source>
        <dbReference type="PROSITE" id="PS50850"/>
    </source>
</evidence>
<dbReference type="WBParaSite" id="PSAMB.scaffold2625size22146.g18541.t1">
    <property type="protein sequence ID" value="PSAMB.scaffold2625size22146.g18541.t1"/>
    <property type="gene ID" value="PSAMB.scaffold2625size22146.g18541"/>
</dbReference>